<comment type="caution">
    <text evidence="1">The sequence shown here is derived from an EMBL/GenBank/DDBJ whole genome shotgun (WGS) entry which is preliminary data.</text>
</comment>
<proteinExistence type="predicted"/>
<reference evidence="2" key="1">
    <citation type="journal article" date="2022" name="Mol. Ecol. Resour.">
        <title>The genomes of chicory, endive, great burdock and yacon provide insights into Asteraceae palaeo-polyploidization history and plant inulin production.</title>
        <authorList>
            <person name="Fan W."/>
            <person name="Wang S."/>
            <person name="Wang H."/>
            <person name="Wang A."/>
            <person name="Jiang F."/>
            <person name="Liu H."/>
            <person name="Zhao H."/>
            <person name="Xu D."/>
            <person name="Zhang Y."/>
        </authorList>
    </citation>
    <scope>NUCLEOTIDE SEQUENCE [LARGE SCALE GENOMIC DNA]</scope>
    <source>
        <strain evidence="2">cv. Niubang</strain>
    </source>
</reference>
<organism evidence="1 2">
    <name type="scientific">Arctium lappa</name>
    <name type="common">Greater burdock</name>
    <name type="synonym">Lappa major</name>
    <dbReference type="NCBI Taxonomy" id="4217"/>
    <lineage>
        <taxon>Eukaryota</taxon>
        <taxon>Viridiplantae</taxon>
        <taxon>Streptophyta</taxon>
        <taxon>Embryophyta</taxon>
        <taxon>Tracheophyta</taxon>
        <taxon>Spermatophyta</taxon>
        <taxon>Magnoliopsida</taxon>
        <taxon>eudicotyledons</taxon>
        <taxon>Gunneridae</taxon>
        <taxon>Pentapetalae</taxon>
        <taxon>asterids</taxon>
        <taxon>campanulids</taxon>
        <taxon>Asterales</taxon>
        <taxon>Asteraceae</taxon>
        <taxon>Carduoideae</taxon>
        <taxon>Cardueae</taxon>
        <taxon>Arctiinae</taxon>
        <taxon>Arctium</taxon>
    </lineage>
</organism>
<reference evidence="1 2" key="2">
    <citation type="journal article" date="2022" name="Mol. Ecol. Resour.">
        <title>The genomes of chicory, endive, great burdock and yacon provide insights into Asteraceae paleo-polyploidization history and plant inulin production.</title>
        <authorList>
            <person name="Fan W."/>
            <person name="Wang S."/>
            <person name="Wang H."/>
            <person name="Wang A."/>
            <person name="Jiang F."/>
            <person name="Liu H."/>
            <person name="Zhao H."/>
            <person name="Xu D."/>
            <person name="Zhang Y."/>
        </authorList>
    </citation>
    <scope>NUCLEOTIDE SEQUENCE [LARGE SCALE GENOMIC DNA]</scope>
    <source>
        <strain evidence="2">cv. Niubang</strain>
    </source>
</reference>
<gene>
    <name evidence="1" type="ORF">L6452_30111</name>
</gene>
<sequence length="88" mass="10041">MFDEFNEEDLKETFLCLKSSFTYAAKLLNLVLTSSSEASPPSIENVWNPAVAVMPLRSCLSEKYTELLPSYKWVNDDESWVSVYEPPV</sequence>
<accession>A0ACB8ZM66</accession>
<name>A0ACB8ZM66_ARCLA</name>
<evidence type="ECO:0000313" key="1">
    <source>
        <dbReference type="EMBL" id="KAI3697240.1"/>
    </source>
</evidence>
<dbReference type="EMBL" id="CM042056">
    <property type="protein sequence ID" value="KAI3697240.1"/>
    <property type="molecule type" value="Genomic_DNA"/>
</dbReference>
<evidence type="ECO:0000313" key="2">
    <source>
        <dbReference type="Proteomes" id="UP001055879"/>
    </source>
</evidence>
<dbReference type="Proteomes" id="UP001055879">
    <property type="component" value="Linkage Group LG10"/>
</dbReference>
<protein>
    <submittedName>
        <fullName evidence="1">Uncharacterized protein</fullName>
    </submittedName>
</protein>
<keyword evidence="2" id="KW-1185">Reference proteome</keyword>